<dbReference type="EMBL" id="LARY01000001">
    <property type="protein sequence ID" value="RDX02845.1"/>
    <property type="molecule type" value="Genomic_DNA"/>
</dbReference>
<dbReference type="InterPro" id="IPR009057">
    <property type="entry name" value="Homeodomain-like_sf"/>
</dbReference>
<evidence type="ECO:0000259" key="3">
    <source>
        <dbReference type="PROSITE" id="PS50977"/>
    </source>
</evidence>
<dbReference type="Proteomes" id="UP000257055">
    <property type="component" value="Unassembled WGS sequence"/>
</dbReference>
<organism evidence="4 5">
    <name type="scientific">Listeria kieliensis</name>
    <dbReference type="NCBI Taxonomy" id="1621700"/>
    <lineage>
        <taxon>Bacteria</taxon>
        <taxon>Bacillati</taxon>
        <taxon>Bacillota</taxon>
        <taxon>Bacilli</taxon>
        <taxon>Bacillales</taxon>
        <taxon>Listeriaceae</taxon>
        <taxon>Listeria</taxon>
    </lineage>
</organism>
<proteinExistence type="predicted"/>
<keyword evidence="5" id="KW-1185">Reference proteome</keyword>
<dbReference type="PROSITE" id="PS50977">
    <property type="entry name" value="HTH_TETR_2"/>
    <property type="match status" value="1"/>
</dbReference>
<feature type="domain" description="HTH tetR-type" evidence="3">
    <location>
        <begin position="11"/>
        <end position="71"/>
    </location>
</feature>
<dbReference type="InterPro" id="IPR023772">
    <property type="entry name" value="DNA-bd_HTH_TetR-type_CS"/>
</dbReference>
<evidence type="ECO:0000256" key="2">
    <source>
        <dbReference type="PROSITE-ProRule" id="PRU00335"/>
    </source>
</evidence>
<evidence type="ECO:0000313" key="5">
    <source>
        <dbReference type="Proteomes" id="UP000257055"/>
    </source>
</evidence>
<sequence length="200" mass="23390">MARRSRAEEMARTRLKILDAGRTLFMKKGYRAVTTREIALSAKITQPALYHHFQDKEVLYLEVVKKLTADIQSDMKNILDKKINCEAKLNLVVLNLIEKHPTNILLMVHDILNELKKENQRVLYDLWYRSYFLPIEAIFSDFVKKGDTQSQLTSKEAAEYFLSAITPLFMPTNLLSTKELREKVSERIYLILFGFMKKEV</sequence>
<dbReference type="GO" id="GO:0003677">
    <property type="term" value="F:DNA binding"/>
    <property type="evidence" value="ECO:0007669"/>
    <property type="project" value="UniProtKB-UniRule"/>
</dbReference>
<feature type="DNA-binding region" description="H-T-H motif" evidence="2">
    <location>
        <begin position="34"/>
        <end position="53"/>
    </location>
</feature>
<dbReference type="InterPro" id="IPR001647">
    <property type="entry name" value="HTH_TetR"/>
</dbReference>
<dbReference type="InterPro" id="IPR050624">
    <property type="entry name" value="HTH-type_Tx_Regulator"/>
</dbReference>
<dbReference type="PANTHER" id="PTHR43479">
    <property type="entry name" value="ACREF/ENVCD OPERON REPRESSOR-RELATED"/>
    <property type="match status" value="1"/>
</dbReference>
<dbReference type="PROSITE" id="PS01081">
    <property type="entry name" value="HTH_TETR_1"/>
    <property type="match status" value="1"/>
</dbReference>
<dbReference type="Pfam" id="PF00440">
    <property type="entry name" value="TetR_N"/>
    <property type="match status" value="1"/>
</dbReference>
<gene>
    <name evidence="4" type="ORF">UR08_04900</name>
</gene>
<accession>A0A3D8TVC7</accession>
<keyword evidence="1 2" id="KW-0238">DNA-binding</keyword>
<comment type="caution">
    <text evidence="4">The sequence shown here is derived from an EMBL/GenBank/DDBJ whole genome shotgun (WGS) entry which is preliminary data.</text>
</comment>
<dbReference type="PRINTS" id="PR00455">
    <property type="entry name" value="HTHTETR"/>
</dbReference>
<dbReference type="Gene3D" id="1.10.357.10">
    <property type="entry name" value="Tetracycline Repressor, domain 2"/>
    <property type="match status" value="1"/>
</dbReference>
<name>A0A3D8TVC7_9LIST</name>
<dbReference type="SUPFAM" id="SSF46689">
    <property type="entry name" value="Homeodomain-like"/>
    <property type="match status" value="1"/>
</dbReference>
<dbReference type="PANTHER" id="PTHR43479:SF11">
    <property type="entry name" value="ACREF_ENVCD OPERON REPRESSOR-RELATED"/>
    <property type="match status" value="1"/>
</dbReference>
<reference evidence="5" key="1">
    <citation type="submission" date="2015-04" db="EMBL/GenBank/DDBJ databases">
        <authorList>
            <person name="Schardt J."/>
            <person name="Mueller-Herbst S."/>
            <person name="Scherer S."/>
            <person name="Huptas C."/>
        </authorList>
    </citation>
    <scope>NUCLEOTIDE SEQUENCE [LARGE SCALE GENOMIC DNA]</scope>
    <source>
        <strain evidence="5">Kiel-L1</strain>
    </source>
</reference>
<protein>
    <submittedName>
        <fullName evidence="4">TetR family transcriptional regulator</fullName>
    </submittedName>
</protein>
<evidence type="ECO:0000256" key="1">
    <source>
        <dbReference type="ARBA" id="ARBA00023125"/>
    </source>
</evidence>
<evidence type="ECO:0000313" key="4">
    <source>
        <dbReference type="EMBL" id="RDX02845.1"/>
    </source>
</evidence>
<dbReference type="AlphaFoldDB" id="A0A3D8TVC7"/>